<keyword evidence="3" id="KW-1185">Reference proteome</keyword>
<dbReference type="AlphaFoldDB" id="A0AAV4DY26"/>
<dbReference type="EMBL" id="BLXT01008455">
    <property type="protein sequence ID" value="GFO48996.1"/>
    <property type="molecule type" value="Genomic_DNA"/>
</dbReference>
<evidence type="ECO:0000256" key="1">
    <source>
        <dbReference type="SAM" id="MobiDB-lite"/>
    </source>
</evidence>
<organism evidence="2 3">
    <name type="scientific">Plakobranchus ocellatus</name>
    <dbReference type="NCBI Taxonomy" id="259542"/>
    <lineage>
        <taxon>Eukaryota</taxon>
        <taxon>Metazoa</taxon>
        <taxon>Spiralia</taxon>
        <taxon>Lophotrochozoa</taxon>
        <taxon>Mollusca</taxon>
        <taxon>Gastropoda</taxon>
        <taxon>Heterobranchia</taxon>
        <taxon>Euthyneura</taxon>
        <taxon>Panpulmonata</taxon>
        <taxon>Sacoglossa</taxon>
        <taxon>Placobranchoidea</taxon>
        <taxon>Plakobranchidae</taxon>
        <taxon>Plakobranchus</taxon>
    </lineage>
</organism>
<comment type="caution">
    <text evidence="2">The sequence shown here is derived from an EMBL/GenBank/DDBJ whole genome shotgun (WGS) entry which is preliminary data.</text>
</comment>
<reference evidence="2 3" key="1">
    <citation type="journal article" date="2021" name="Elife">
        <title>Chloroplast acquisition without the gene transfer in kleptoplastic sea slugs, Plakobranchus ocellatus.</title>
        <authorList>
            <person name="Maeda T."/>
            <person name="Takahashi S."/>
            <person name="Yoshida T."/>
            <person name="Shimamura S."/>
            <person name="Takaki Y."/>
            <person name="Nagai Y."/>
            <person name="Toyoda A."/>
            <person name="Suzuki Y."/>
            <person name="Arimoto A."/>
            <person name="Ishii H."/>
            <person name="Satoh N."/>
            <person name="Nishiyama T."/>
            <person name="Hasebe M."/>
            <person name="Maruyama T."/>
            <person name="Minagawa J."/>
            <person name="Obokata J."/>
            <person name="Shigenobu S."/>
        </authorList>
    </citation>
    <scope>NUCLEOTIDE SEQUENCE [LARGE SCALE GENOMIC DNA]</scope>
</reference>
<feature type="region of interest" description="Disordered" evidence="1">
    <location>
        <begin position="1"/>
        <end position="24"/>
    </location>
</feature>
<proteinExistence type="predicted"/>
<dbReference type="Proteomes" id="UP000735302">
    <property type="component" value="Unassembled WGS sequence"/>
</dbReference>
<evidence type="ECO:0000313" key="3">
    <source>
        <dbReference type="Proteomes" id="UP000735302"/>
    </source>
</evidence>
<evidence type="ECO:0000313" key="2">
    <source>
        <dbReference type="EMBL" id="GFO48996.1"/>
    </source>
</evidence>
<gene>
    <name evidence="2" type="ORF">PoB_007550100</name>
</gene>
<name>A0AAV4DY26_9GAST</name>
<protein>
    <submittedName>
        <fullName evidence="2">Uncharacterized protein</fullName>
    </submittedName>
</protein>
<accession>A0AAV4DY26</accession>
<sequence>MRLSDHLLSQGAGGEAQTQERRVRTNFGAGYGNCSANQREITGHPARRSAGILPSWVRAPPPAPWTDGGPKSLRSPCCGLAIHNNQTKWNHPDTMIPEVTTNDVYGSLTRKRKRLKG</sequence>
<feature type="region of interest" description="Disordered" evidence="1">
    <location>
        <begin position="53"/>
        <end position="72"/>
    </location>
</feature>